<dbReference type="EMBL" id="FMYL01000006">
    <property type="protein sequence ID" value="SDB94441.1"/>
    <property type="molecule type" value="Genomic_DNA"/>
</dbReference>
<feature type="transmembrane region" description="Helical" evidence="1">
    <location>
        <begin position="308"/>
        <end position="326"/>
    </location>
</feature>
<keyword evidence="1" id="KW-0472">Membrane</keyword>
<name>A0A1G6HJS8_9GAMM</name>
<dbReference type="InterPro" id="IPR007427">
    <property type="entry name" value="DUF475"/>
</dbReference>
<dbReference type="STRING" id="1219383.SAMN05421733_10680"/>
<feature type="transmembrane region" description="Helical" evidence="1">
    <location>
        <begin position="190"/>
        <end position="211"/>
    </location>
</feature>
<protein>
    <recommendedName>
        <fullName evidence="4">Integral membrane protein, YkoY family</fullName>
    </recommendedName>
</protein>
<evidence type="ECO:0008006" key="4">
    <source>
        <dbReference type="Google" id="ProtNLM"/>
    </source>
</evidence>
<evidence type="ECO:0000256" key="1">
    <source>
        <dbReference type="SAM" id="Phobius"/>
    </source>
</evidence>
<keyword evidence="1" id="KW-0812">Transmembrane</keyword>
<keyword evidence="3" id="KW-1185">Reference proteome</keyword>
<evidence type="ECO:0000313" key="2">
    <source>
        <dbReference type="EMBL" id="SDB94441.1"/>
    </source>
</evidence>
<dbReference type="Pfam" id="PF04332">
    <property type="entry name" value="DUF475"/>
    <property type="match status" value="1"/>
</dbReference>
<feature type="transmembrane region" description="Helical" evidence="1">
    <location>
        <begin position="73"/>
        <end position="99"/>
    </location>
</feature>
<sequence length="360" mass="38865">MKHFRFSIFLSLICLAISAYWGYTHGPEAGLETTLKALTITAILAVMEISLSFDNAVVNASVLKGWTPFWKMLFLTVGILIAVFGMRLVFPIVIVAVTADMGMVEVAKLALNQPAEYSARLMAHHAEIAAFGGAFLLLVFLNFFFDEDKDTHWFKALEQRLANLGDVPAMSVFIALIALLIVAQQVPENVRLAVMMSGVWGIVVYVGVQVLGHLLGGEPEVDEHGQAIMHDSHGASKGVVKAGIGGFLYLEVLDASFSFDGVIGAFAITSDVVIIMLGLAIGALFVRSMTIYLVEQGTLDSYIYLEHGAHYAIGALALIMLLSGTGVHVPEIVTGLIGIAFIVWAVFASVRYNKAKSQID</sequence>
<evidence type="ECO:0000313" key="3">
    <source>
        <dbReference type="Proteomes" id="UP000242501"/>
    </source>
</evidence>
<feature type="transmembrane region" description="Helical" evidence="1">
    <location>
        <begin position="6"/>
        <end position="23"/>
    </location>
</feature>
<dbReference type="NCBIfam" id="NF010614">
    <property type="entry name" value="PRK14013.1-4"/>
    <property type="match status" value="1"/>
</dbReference>
<feature type="transmembrane region" description="Helical" evidence="1">
    <location>
        <begin position="332"/>
        <end position="350"/>
    </location>
</feature>
<feature type="transmembrane region" description="Helical" evidence="1">
    <location>
        <begin position="165"/>
        <end position="183"/>
    </location>
</feature>
<accession>A0A1G6HJS8</accession>
<dbReference type="Proteomes" id="UP000242501">
    <property type="component" value="Unassembled WGS sequence"/>
</dbReference>
<dbReference type="AlphaFoldDB" id="A0A1G6HJS8"/>
<feature type="transmembrane region" description="Helical" evidence="1">
    <location>
        <begin position="128"/>
        <end position="145"/>
    </location>
</feature>
<reference evidence="3" key="1">
    <citation type="submission" date="2016-09" db="EMBL/GenBank/DDBJ databases">
        <authorList>
            <person name="Varghese N."/>
            <person name="Submissions S."/>
        </authorList>
    </citation>
    <scope>NUCLEOTIDE SEQUENCE [LARGE SCALE GENOMIC DNA]</scope>
    <source>
        <strain evidence="3">ANC 4422</strain>
    </source>
</reference>
<dbReference type="PANTHER" id="PTHR30238">
    <property type="entry name" value="MEMBRANE BOUND PREDICTED REDOX MODULATOR"/>
    <property type="match status" value="1"/>
</dbReference>
<dbReference type="PANTHER" id="PTHR30238:SF4">
    <property type="entry name" value="SLL1022 PROTEIN"/>
    <property type="match status" value="1"/>
</dbReference>
<gene>
    <name evidence="2" type="ORF">SAMN05421733_10680</name>
</gene>
<dbReference type="NCBIfam" id="NF010613">
    <property type="entry name" value="PRK14013.1-3"/>
    <property type="match status" value="1"/>
</dbReference>
<organism evidence="2 3">
    <name type="scientific">Acinetobacter boissieri</name>
    <dbReference type="NCBI Taxonomy" id="1219383"/>
    <lineage>
        <taxon>Bacteria</taxon>
        <taxon>Pseudomonadati</taxon>
        <taxon>Pseudomonadota</taxon>
        <taxon>Gammaproteobacteria</taxon>
        <taxon>Moraxellales</taxon>
        <taxon>Moraxellaceae</taxon>
        <taxon>Acinetobacter</taxon>
    </lineage>
</organism>
<dbReference type="RefSeq" id="WP_092748173.1">
    <property type="nucleotide sequence ID" value="NZ_FMYL01000006.1"/>
</dbReference>
<feature type="transmembrane region" description="Helical" evidence="1">
    <location>
        <begin position="262"/>
        <end position="287"/>
    </location>
</feature>
<dbReference type="OrthoDB" id="8533002at2"/>
<proteinExistence type="predicted"/>
<keyword evidence="1" id="KW-1133">Transmembrane helix</keyword>